<evidence type="ECO:0000259" key="9">
    <source>
        <dbReference type="PROSITE" id="PS50192"/>
    </source>
</evidence>
<dbReference type="PROSITE" id="PS50885">
    <property type="entry name" value="HAMP"/>
    <property type="match status" value="1"/>
</dbReference>
<dbReference type="Pfam" id="PF00672">
    <property type="entry name" value="HAMP"/>
    <property type="match status" value="1"/>
</dbReference>
<organism evidence="11 12">
    <name type="scientific">Denitrobaculum tricleocarpae</name>
    <dbReference type="NCBI Taxonomy" id="2591009"/>
    <lineage>
        <taxon>Bacteria</taxon>
        <taxon>Pseudomonadati</taxon>
        <taxon>Pseudomonadota</taxon>
        <taxon>Alphaproteobacteria</taxon>
        <taxon>Rhodospirillales</taxon>
        <taxon>Rhodospirillaceae</taxon>
        <taxon>Denitrobaculum</taxon>
    </lineage>
</organism>
<evidence type="ECO:0000313" key="11">
    <source>
        <dbReference type="EMBL" id="TQV81990.1"/>
    </source>
</evidence>
<dbReference type="InterPro" id="IPR000727">
    <property type="entry name" value="T_SNARE_dom"/>
</dbReference>
<evidence type="ECO:0000256" key="4">
    <source>
        <dbReference type="ARBA" id="ARBA00029447"/>
    </source>
</evidence>
<dbReference type="GO" id="GO:0005886">
    <property type="term" value="C:plasma membrane"/>
    <property type="evidence" value="ECO:0007669"/>
    <property type="project" value="UniProtKB-SubCell"/>
</dbReference>
<feature type="region of interest" description="Disordered" evidence="6">
    <location>
        <begin position="481"/>
        <end position="514"/>
    </location>
</feature>
<feature type="domain" description="Methyl-accepting transducer" evidence="8">
    <location>
        <begin position="275"/>
        <end position="504"/>
    </location>
</feature>
<feature type="region of interest" description="Disordered" evidence="6">
    <location>
        <begin position="292"/>
        <end position="312"/>
    </location>
</feature>
<keyword evidence="7" id="KW-1133">Transmembrane helix</keyword>
<protein>
    <submittedName>
        <fullName evidence="11">HAMP domain-containing protein</fullName>
    </submittedName>
</protein>
<evidence type="ECO:0000256" key="3">
    <source>
        <dbReference type="ARBA" id="ARBA00023224"/>
    </source>
</evidence>
<dbReference type="GO" id="GO:0006935">
    <property type="term" value="P:chemotaxis"/>
    <property type="evidence" value="ECO:0007669"/>
    <property type="project" value="InterPro"/>
</dbReference>
<dbReference type="Gene3D" id="6.10.340.10">
    <property type="match status" value="1"/>
</dbReference>
<keyword evidence="3 5" id="KW-0807">Transducer</keyword>
<dbReference type="SMART" id="SM00304">
    <property type="entry name" value="HAMP"/>
    <property type="match status" value="2"/>
</dbReference>
<keyword evidence="2" id="KW-0997">Cell inner membrane</keyword>
<comment type="caution">
    <text evidence="11">The sequence shown here is derived from an EMBL/GenBank/DDBJ whole genome shotgun (WGS) entry which is preliminary data.</text>
</comment>
<dbReference type="SMART" id="SM00283">
    <property type="entry name" value="MA"/>
    <property type="match status" value="1"/>
</dbReference>
<dbReference type="OrthoDB" id="8482111at2"/>
<dbReference type="Gene3D" id="1.10.287.950">
    <property type="entry name" value="Methyl-accepting chemotaxis protein"/>
    <property type="match status" value="1"/>
</dbReference>
<dbReference type="PRINTS" id="PR00260">
    <property type="entry name" value="CHEMTRNSDUCR"/>
</dbReference>
<sequence>MSSIFSLSLGKKITMLSVIPVIIGIFALVFISVSHLDRELYAAAAKANEDGSNSMSDRASGAVKFRQKTSFEKLVDGYYETSNLMAVRAWIGETDVLFESTSPNLSTPVLEELSRDLENGTRVGNHQIYVQPIMYGKGDKRTTIGYLATAWDTTEIADKITNTKLTLIYISAAVLLFVIAIMAYLIRRSVSAPIQKTTTIMSEIAGGNLDIAIEGKERKDEIGSMIQAVEVFKHNSLELRRAEAEQEETRRKAEETKRADMNRLATSFEESVKSIVNEVSLAIGDMTSGAQRLSETAGRTNQTSGNVATASAETTANVQTVASASEELSRSIQEISRKVVDSSNVTSEAVQQVETTNEEVGGLSEAARKIGDVIDLISDIAEQTNLLALNATIEAARAGDAGKGFAVVASEVKNLATQTAKATEEIGEQIGAMQTATEAAVDAIRSIGSTIAKVDEIASSISAAVEQQGAATQEISRSIQEAADSTQRISTSIDDVSSSADQTGQSAESMKDAASHLTDLSDKLHGEVDTFLREIKTA</sequence>
<evidence type="ECO:0000256" key="1">
    <source>
        <dbReference type="ARBA" id="ARBA00004429"/>
    </source>
</evidence>
<dbReference type="Pfam" id="PF00015">
    <property type="entry name" value="MCPsignal"/>
    <property type="match status" value="1"/>
</dbReference>
<name>A0A545TXR1_9PROT</name>
<evidence type="ECO:0000256" key="7">
    <source>
        <dbReference type="SAM" id="Phobius"/>
    </source>
</evidence>
<feature type="domain" description="HAMP" evidence="10">
    <location>
        <begin position="188"/>
        <end position="241"/>
    </location>
</feature>
<dbReference type="Proteomes" id="UP000315252">
    <property type="component" value="Unassembled WGS sequence"/>
</dbReference>
<dbReference type="GO" id="GO:0007165">
    <property type="term" value="P:signal transduction"/>
    <property type="evidence" value="ECO:0007669"/>
    <property type="project" value="UniProtKB-KW"/>
</dbReference>
<feature type="transmembrane region" description="Helical" evidence="7">
    <location>
        <begin position="13"/>
        <end position="33"/>
    </location>
</feature>
<evidence type="ECO:0000259" key="10">
    <source>
        <dbReference type="PROSITE" id="PS50885"/>
    </source>
</evidence>
<dbReference type="PROSITE" id="PS50192">
    <property type="entry name" value="T_SNARE"/>
    <property type="match status" value="1"/>
</dbReference>
<dbReference type="AlphaFoldDB" id="A0A545TXR1"/>
<dbReference type="CDD" id="cd06225">
    <property type="entry name" value="HAMP"/>
    <property type="match status" value="1"/>
</dbReference>
<dbReference type="PANTHER" id="PTHR32089">
    <property type="entry name" value="METHYL-ACCEPTING CHEMOTAXIS PROTEIN MCPB"/>
    <property type="match status" value="1"/>
</dbReference>
<evidence type="ECO:0000256" key="2">
    <source>
        <dbReference type="ARBA" id="ARBA00022519"/>
    </source>
</evidence>
<keyword evidence="12" id="KW-1185">Reference proteome</keyword>
<dbReference type="PROSITE" id="PS50111">
    <property type="entry name" value="CHEMOTAXIS_TRANSDUC_2"/>
    <property type="match status" value="1"/>
</dbReference>
<gene>
    <name evidence="11" type="ORF">FKG95_07085</name>
</gene>
<dbReference type="SUPFAM" id="SSF58104">
    <property type="entry name" value="Methyl-accepting chemotaxis protein (MCP) signaling domain"/>
    <property type="match status" value="1"/>
</dbReference>
<dbReference type="InterPro" id="IPR003660">
    <property type="entry name" value="HAMP_dom"/>
</dbReference>
<keyword evidence="7" id="KW-0472">Membrane</keyword>
<evidence type="ECO:0000256" key="6">
    <source>
        <dbReference type="SAM" id="MobiDB-lite"/>
    </source>
</evidence>
<evidence type="ECO:0000259" key="8">
    <source>
        <dbReference type="PROSITE" id="PS50111"/>
    </source>
</evidence>
<keyword evidence="7" id="KW-0812">Transmembrane</keyword>
<evidence type="ECO:0000256" key="5">
    <source>
        <dbReference type="PROSITE-ProRule" id="PRU00284"/>
    </source>
</evidence>
<dbReference type="GO" id="GO:0004888">
    <property type="term" value="F:transmembrane signaling receptor activity"/>
    <property type="evidence" value="ECO:0007669"/>
    <property type="project" value="InterPro"/>
</dbReference>
<feature type="compositionally biased region" description="Polar residues" evidence="6">
    <location>
        <begin position="481"/>
        <end position="508"/>
    </location>
</feature>
<dbReference type="InterPro" id="IPR004090">
    <property type="entry name" value="Chemotax_Me-accpt_rcpt"/>
</dbReference>
<keyword evidence="2" id="KW-1003">Cell membrane</keyword>
<proteinExistence type="inferred from homology"/>
<dbReference type="RefSeq" id="WP_142895621.1">
    <property type="nucleotide sequence ID" value="NZ_ML660053.1"/>
</dbReference>
<evidence type="ECO:0000313" key="12">
    <source>
        <dbReference type="Proteomes" id="UP000315252"/>
    </source>
</evidence>
<feature type="transmembrane region" description="Helical" evidence="7">
    <location>
        <begin position="167"/>
        <end position="186"/>
    </location>
</feature>
<accession>A0A545TXR1</accession>
<feature type="domain" description="T-SNARE coiled-coil homology" evidence="9">
    <location>
        <begin position="434"/>
        <end position="496"/>
    </location>
</feature>
<reference evidence="11 12" key="1">
    <citation type="submission" date="2019-06" db="EMBL/GenBank/DDBJ databases">
        <title>Whole genome sequence for Rhodospirillaceae sp. R148.</title>
        <authorList>
            <person name="Wang G."/>
        </authorList>
    </citation>
    <scope>NUCLEOTIDE SEQUENCE [LARGE SCALE GENOMIC DNA]</scope>
    <source>
        <strain evidence="11 12">R148</strain>
    </source>
</reference>
<comment type="subcellular location">
    <subcellularLocation>
        <location evidence="1">Cell inner membrane</location>
        <topology evidence="1">Multi-pass membrane protein</topology>
    </subcellularLocation>
</comment>
<dbReference type="PANTHER" id="PTHR32089:SF112">
    <property type="entry name" value="LYSOZYME-LIKE PROTEIN-RELATED"/>
    <property type="match status" value="1"/>
</dbReference>
<dbReference type="InterPro" id="IPR004089">
    <property type="entry name" value="MCPsignal_dom"/>
</dbReference>
<dbReference type="EMBL" id="VHSH01000002">
    <property type="protein sequence ID" value="TQV81990.1"/>
    <property type="molecule type" value="Genomic_DNA"/>
</dbReference>
<comment type="similarity">
    <text evidence="4">Belongs to the methyl-accepting chemotaxis (MCP) protein family.</text>
</comment>